<dbReference type="RefSeq" id="WP_113963320.1">
    <property type="nucleotide sequence ID" value="NZ_UEGW01000001.1"/>
</dbReference>
<evidence type="ECO:0000259" key="1">
    <source>
        <dbReference type="PROSITE" id="PS51746"/>
    </source>
</evidence>
<reference evidence="2 3" key="1">
    <citation type="submission" date="2018-05" db="EMBL/GenBank/DDBJ databases">
        <authorList>
            <consortium name="IHU Genomes"/>
        </authorList>
    </citation>
    <scope>NUCLEOTIDE SEQUENCE [LARGE SCALE GENOMIC DNA]</scope>
    <source>
        <strain evidence="2 3">P7336</strain>
    </source>
</reference>
<dbReference type="STRING" id="29313.BHQ16_17605"/>
<dbReference type="PANTHER" id="PTHR35801:SF1">
    <property type="entry name" value="PHOSPHOSERINE PHOSPHATASE RSBX"/>
    <property type="match status" value="1"/>
</dbReference>
<name>A0A375YW05_MYCSH</name>
<proteinExistence type="predicted"/>
<dbReference type="AlphaFoldDB" id="A0A375YW05"/>
<feature type="domain" description="PPM-type phosphatase" evidence="1">
    <location>
        <begin position="11"/>
        <end position="203"/>
    </location>
</feature>
<dbReference type="InterPro" id="IPR001932">
    <property type="entry name" value="PPM-type_phosphatase-like_dom"/>
</dbReference>
<organism evidence="2 3">
    <name type="scientific">Mycobacterium shimoidei</name>
    <dbReference type="NCBI Taxonomy" id="29313"/>
    <lineage>
        <taxon>Bacteria</taxon>
        <taxon>Bacillati</taxon>
        <taxon>Actinomycetota</taxon>
        <taxon>Actinomycetes</taxon>
        <taxon>Mycobacteriales</taxon>
        <taxon>Mycobacteriaceae</taxon>
        <taxon>Mycobacterium</taxon>
    </lineage>
</organism>
<dbReference type="Pfam" id="PF07228">
    <property type="entry name" value="SpoIIE"/>
    <property type="match status" value="1"/>
</dbReference>
<evidence type="ECO:0000313" key="2">
    <source>
        <dbReference type="EMBL" id="SRX93058.1"/>
    </source>
</evidence>
<dbReference type="InterPro" id="IPR039248">
    <property type="entry name" value="Ptase_RsbX"/>
</dbReference>
<dbReference type="EMBL" id="UEGW01000001">
    <property type="protein sequence ID" value="SRX93058.1"/>
    <property type="molecule type" value="Genomic_DNA"/>
</dbReference>
<accession>A0A375YW05</accession>
<evidence type="ECO:0000313" key="3">
    <source>
        <dbReference type="Proteomes" id="UP000252015"/>
    </source>
</evidence>
<sequence length="208" mass="21695">MDEHGWLGPLEWAATSRPRQGEHVCGDRQIAVEVDGAGALVGVLDGLGHGADAADAALCGVQVLTDARTEPVEVLVQHCHRALSGTRGAAMTLARIDFAAGMLQWIGIGNVRASLVAKSPGGVEVRSSARLTGGIVGYRVPEVLSPQEVSIRPGDLLVIASDGITDDHLDDIDFAAPSRVIADQILAHHSKQTDDALVLATRHRGTAG</sequence>
<dbReference type="SMART" id="SM00331">
    <property type="entry name" value="PP2C_SIG"/>
    <property type="match status" value="1"/>
</dbReference>
<keyword evidence="3" id="KW-1185">Reference proteome</keyword>
<gene>
    <name evidence="2" type="ORF">MSP7336_01290</name>
</gene>
<dbReference type="SUPFAM" id="SSF81606">
    <property type="entry name" value="PP2C-like"/>
    <property type="match status" value="1"/>
</dbReference>
<dbReference type="PANTHER" id="PTHR35801">
    <property type="entry name" value="PHOSPHOSERINE PHOSPHATASE RSBX"/>
    <property type="match status" value="1"/>
</dbReference>
<dbReference type="InterPro" id="IPR036457">
    <property type="entry name" value="PPM-type-like_dom_sf"/>
</dbReference>
<dbReference type="Proteomes" id="UP000252015">
    <property type="component" value="Unassembled WGS sequence"/>
</dbReference>
<protein>
    <submittedName>
        <fullName evidence="2">Protein serine/threonine phosphatase [Chloroflexus aggregans DSM 9485]</fullName>
    </submittedName>
</protein>
<dbReference type="PROSITE" id="PS51746">
    <property type="entry name" value="PPM_2"/>
    <property type="match status" value="1"/>
</dbReference>
<dbReference type="Gene3D" id="3.60.40.10">
    <property type="entry name" value="PPM-type phosphatase domain"/>
    <property type="match status" value="1"/>
</dbReference>